<keyword evidence="2" id="KW-0862">Zinc</keyword>
<feature type="domain" description="B box-type" evidence="4">
    <location>
        <begin position="23"/>
        <end position="64"/>
    </location>
</feature>
<evidence type="ECO:0000313" key="6">
    <source>
        <dbReference type="Proteomes" id="UP000632886"/>
    </source>
</evidence>
<dbReference type="GO" id="GO:0016874">
    <property type="term" value="F:ligase activity"/>
    <property type="evidence" value="ECO:0007669"/>
    <property type="project" value="UniProtKB-KW"/>
</dbReference>
<keyword evidence="5" id="KW-0436">Ligase</keyword>
<dbReference type="Gene3D" id="3.30.160.60">
    <property type="entry name" value="Classic Zinc Finger"/>
    <property type="match status" value="1"/>
</dbReference>
<evidence type="ECO:0000256" key="2">
    <source>
        <dbReference type="ARBA" id="ARBA00022833"/>
    </source>
</evidence>
<organism evidence="5 6">
    <name type="scientific">Centropus bengalensis</name>
    <name type="common">lesser coucal</name>
    <dbReference type="NCBI Taxonomy" id="1463675"/>
    <lineage>
        <taxon>Eukaryota</taxon>
        <taxon>Metazoa</taxon>
        <taxon>Chordata</taxon>
        <taxon>Craniata</taxon>
        <taxon>Vertebrata</taxon>
        <taxon>Euteleostomi</taxon>
        <taxon>Archelosauria</taxon>
        <taxon>Archosauria</taxon>
        <taxon>Dinosauria</taxon>
        <taxon>Saurischia</taxon>
        <taxon>Theropoda</taxon>
        <taxon>Coelurosauria</taxon>
        <taxon>Aves</taxon>
        <taxon>Neognathae</taxon>
        <taxon>Neoaves</taxon>
        <taxon>Otidimorphae</taxon>
        <taxon>Cuculiformes</taxon>
        <taxon>Centropidae</taxon>
        <taxon>Centropus</taxon>
    </lineage>
</organism>
<dbReference type="Proteomes" id="UP000632886">
    <property type="component" value="Unassembled WGS sequence"/>
</dbReference>
<dbReference type="SUPFAM" id="SSF57845">
    <property type="entry name" value="B-box zinc-binding domain"/>
    <property type="match status" value="1"/>
</dbReference>
<dbReference type="CDD" id="cd19760">
    <property type="entry name" value="Bbox2_TRIM4-like"/>
    <property type="match status" value="1"/>
</dbReference>
<protein>
    <submittedName>
        <fullName evidence="5">TRI17 ligase</fullName>
    </submittedName>
</protein>
<keyword evidence="1 3" id="KW-0479">Metal-binding</keyword>
<name>A0A852LYJ8_9AVES</name>
<comment type="caution">
    <text evidence="5">The sequence shown here is derived from an EMBL/GenBank/DDBJ whole genome shotgun (WGS) entry which is preliminary data.</text>
</comment>
<feature type="non-terminal residue" evidence="5">
    <location>
        <position position="101"/>
    </location>
</feature>
<evidence type="ECO:0000256" key="3">
    <source>
        <dbReference type="PROSITE-ProRule" id="PRU00024"/>
    </source>
</evidence>
<evidence type="ECO:0000259" key="4">
    <source>
        <dbReference type="PROSITE" id="PS50119"/>
    </source>
</evidence>
<reference evidence="5 6" key="1">
    <citation type="submission" date="2020-02" db="EMBL/GenBank/DDBJ databases">
        <title>Bird 10,000 Genomes (B10K) Project - Family phase.</title>
        <authorList>
            <person name="Zhang G."/>
        </authorList>
    </citation>
    <scope>NUCLEOTIDE SEQUENCE [LARGE SCALE GENOMIC DNA]</scope>
    <source>
        <strain evidence="5">B10K-DU-017-21</strain>
    </source>
</reference>
<proteinExistence type="predicted"/>
<dbReference type="Pfam" id="PF00643">
    <property type="entry name" value="zf-B_box"/>
    <property type="match status" value="1"/>
</dbReference>
<dbReference type="InterPro" id="IPR000315">
    <property type="entry name" value="Znf_B-box"/>
</dbReference>
<keyword evidence="6" id="KW-1185">Reference proteome</keyword>
<dbReference type="PROSITE" id="PS50119">
    <property type="entry name" value="ZF_BBOX"/>
    <property type="match status" value="1"/>
</dbReference>
<dbReference type="AlphaFoldDB" id="A0A852LYJ8"/>
<dbReference type="EMBL" id="WBNK01001182">
    <property type="protein sequence ID" value="NXX96783.1"/>
    <property type="molecule type" value="Genomic_DNA"/>
</dbReference>
<sequence length="101" mass="11567">ARVLEVAKRLTLQVARGEAAAVEAEEGCKKHWEPLELFCKDDGAFICKVCRESRAHRAHTTLPAPEAAREYKEQIQAHLQDLKEERSNLLGVREAEMRRSW</sequence>
<dbReference type="GO" id="GO:0008270">
    <property type="term" value="F:zinc ion binding"/>
    <property type="evidence" value="ECO:0007669"/>
    <property type="project" value="UniProtKB-KW"/>
</dbReference>
<accession>A0A852LYJ8</accession>
<gene>
    <name evidence="5" type="primary">Trim17</name>
    <name evidence="5" type="ORF">CENBEN_R15114</name>
</gene>
<dbReference type="InterPro" id="IPR050143">
    <property type="entry name" value="TRIM/RBCC"/>
</dbReference>
<evidence type="ECO:0000313" key="5">
    <source>
        <dbReference type="EMBL" id="NXX96783.1"/>
    </source>
</evidence>
<dbReference type="SMART" id="SM00336">
    <property type="entry name" value="BBOX"/>
    <property type="match status" value="1"/>
</dbReference>
<evidence type="ECO:0000256" key="1">
    <source>
        <dbReference type="ARBA" id="ARBA00022771"/>
    </source>
</evidence>
<feature type="non-terminal residue" evidence="5">
    <location>
        <position position="1"/>
    </location>
</feature>
<keyword evidence="1 3" id="KW-0863">Zinc-finger</keyword>
<dbReference type="PANTHER" id="PTHR24103">
    <property type="entry name" value="E3 UBIQUITIN-PROTEIN LIGASE TRIM"/>
    <property type="match status" value="1"/>
</dbReference>